<evidence type="ECO:0000313" key="3">
    <source>
        <dbReference type="Proteomes" id="UP000516304"/>
    </source>
</evidence>
<protein>
    <submittedName>
        <fullName evidence="2">Putative enzyme</fullName>
        <ecNumber evidence="2">2.3.2.-</ecNumber>
    </submittedName>
</protein>
<dbReference type="EC" id="2.3.2.-" evidence="2"/>
<dbReference type="InterPro" id="IPR013024">
    <property type="entry name" value="GGCT-like"/>
</dbReference>
<dbReference type="InterPro" id="IPR036568">
    <property type="entry name" value="GGCT-like_sf"/>
</dbReference>
<keyword evidence="2" id="KW-0012">Acyltransferase</keyword>
<dbReference type="GO" id="GO:0016746">
    <property type="term" value="F:acyltransferase activity"/>
    <property type="evidence" value="ECO:0007669"/>
    <property type="project" value="UniProtKB-KW"/>
</dbReference>
<proteinExistence type="predicted"/>
<dbReference type="AlphaFoldDB" id="A0A7G2DAG3"/>
<dbReference type="KEGG" id="tcq:TIRI35C_1766"/>
<evidence type="ECO:0000259" key="1">
    <source>
        <dbReference type="Pfam" id="PF06094"/>
    </source>
</evidence>
<accession>A0A7G2DAG3</accession>
<dbReference type="EMBL" id="LR881183">
    <property type="protein sequence ID" value="CAD5244920.1"/>
    <property type="molecule type" value="Genomic_DNA"/>
</dbReference>
<evidence type="ECO:0000313" key="2">
    <source>
        <dbReference type="EMBL" id="CAD5244920.1"/>
    </source>
</evidence>
<dbReference type="Pfam" id="PF06094">
    <property type="entry name" value="GGACT"/>
    <property type="match status" value="1"/>
</dbReference>
<dbReference type="Proteomes" id="UP000516304">
    <property type="component" value="Chromosome TIRI35C"/>
</dbReference>
<dbReference type="SUPFAM" id="SSF110857">
    <property type="entry name" value="Gamma-glutamyl cyclotransferase-like"/>
    <property type="match status" value="1"/>
</dbReference>
<reference evidence="2 3" key="1">
    <citation type="submission" date="2020-09" db="EMBL/GenBank/DDBJ databases">
        <authorList>
            <person name="Courtine D."/>
        </authorList>
    </citation>
    <scope>NUCLEOTIDE SEQUENCE [LARGE SCALE GENOMIC DNA]</scope>
    <source>
        <strain evidence="2 3">IRI35c</strain>
    </source>
</reference>
<name>A0A7G2DAG3_9EURY</name>
<dbReference type="InterPro" id="IPR009288">
    <property type="entry name" value="AIG2-like_dom"/>
</dbReference>
<gene>
    <name evidence="2" type="ORF">TIRI35C_1766</name>
</gene>
<sequence>MRIAVYGTLRKGKPLHGYLRESKFLGEDRIEGYDLYVDVLPYAVKGNGELKVEVYTVDEETFERINRIEVNAGYIPVDVNTKFGRAILWEWVHEPGGEKIESRDFDDVEFKGW</sequence>
<feature type="domain" description="Gamma-glutamylcyclotransferase AIG2-like" evidence="1">
    <location>
        <begin position="4"/>
        <end position="106"/>
    </location>
</feature>
<dbReference type="GeneID" id="58919508"/>
<keyword evidence="2" id="KW-0808">Transferase</keyword>
<dbReference type="RefSeq" id="WP_188202561.1">
    <property type="nucleotide sequence ID" value="NZ_LR881183.1"/>
</dbReference>
<organism evidence="2 3">
    <name type="scientific">Thermococcus camini</name>
    <dbReference type="NCBI Taxonomy" id="2016373"/>
    <lineage>
        <taxon>Archaea</taxon>
        <taxon>Methanobacteriati</taxon>
        <taxon>Methanobacteriota</taxon>
        <taxon>Thermococci</taxon>
        <taxon>Thermococcales</taxon>
        <taxon>Thermococcaceae</taxon>
        <taxon>Thermococcus</taxon>
    </lineage>
</organism>
<dbReference type="Gene3D" id="3.10.490.10">
    <property type="entry name" value="Gamma-glutamyl cyclotransferase-like"/>
    <property type="match status" value="1"/>
</dbReference>
<dbReference type="CDD" id="cd06661">
    <property type="entry name" value="GGCT_like"/>
    <property type="match status" value="1"/>
</dbReference>
<keyword evidence="3" id="KW-1185">Reference proteome</keyword>